<evidence type="ECO:0000259" key="5">
    <source>
        <dbReference type="PROSITE" id="PS50125"/>
    </source>
</evidence>
<evidence type="ECO:0000256" key="2">
    <source>
        <dbReference type="SAM" id="Coils"/>
    </source>
</evidence>
<dbReference type="SMART" id="SM00304">
    <property type="entry name" value="HAMP"/>
    <property type="match status" value="1"/>
</dbReference>
<feature type="transmembrane region" description="Helical" evidence="3">
    <location>
        <begin position="253"/>
        <end position="276"/>
    </location>
</feature>
<feature type="domain" description="Response regulatory" evidence="4">
    <location>
        <begin position="626"/>
        <end position="742"/>
    </location>
</feature>
<keyword evidence="3" id="KW-1133">Transmembrane helix</keyword>
<name>A0A251X9J8_9GAMM</name>
<gene>
    <name evidence="7" type="ORF">TPSD3_09235</name>
</gene>
<dbReference type="GO" id="GO:0000160">
    <property type="term" value="P:phosphorelay signal transduction system"/>
    <property type="evidence" value="ECO:0007669"/>
    <property type="project" value="InterPro"/>
</dbReference>
<dbReference type="Pfam" id="PF00211">
    <property type="entry name" value="Guanylate_cyc"/>
    <property type="match status" value="1"/>
</dbReference>
<dbReference type="InterPro" id="IPR003660">
    <property type="entry name" value="HAMP_dom"/>
</dbReference>
<dbReference type="Gene3D" id="6.10.340.10">
    <property type="match status" value="1"/>
</dbReference>
<keyword evidence="3" id="KW-0472">Membrane</keyword>
<protein>
    <recommendedName>
        <fullName evidence="9">Adenylate/guanylate cyclase domain-containing response regulator</fullName>
    </recommendedName>
</protein>
<dbReference type="PANTHER" id="PTHR43081">
    <property type="entry name" value="ADENYLATE CYCLASE, TERMINAL-DIFFERENTIATION SPECIFIC-RELATED"/>
    <property type="match status" value="1"/>
</dbReference>
<dbReference type="PROSITE" id="PS50885">
    <property type="entry name" value="HAMP"/>
    <property type="match status" value="1"/>
</dbReference>
<dbReference type="SUPFAM" id="SSF55073">
    <property type="entry name" value="Nucleotide cyclase"/>
    <property type="match status" value="1"/>
</dbReference>
<dbReference type="InterPro" id="IPR001789">
    <property type="entry name" value="Sig_transdc_resp-reg_receiver"/>
</dbReference>
<organism evidence="7 8">
    <name type="scientific">Thioflexithrix psekupsensis</name>
    <dbReference type="NCBI Taxonomy" id="1570016"/>
    <lineage>
        <taxon>Bacteria</taxon>
        <taxon>Pseudomonadati</taxon>
        <taxon>Pseudomonadota</taxon>
        <taxon>Gammaproteobacteria</taxon>
        <taxon>Thiotrichales</taxon>
        <taxon>Thioflexithrix</taxon>
    </lineage>
</organism>
<dbReference type="Pfam" id="PF00072">
    <property type="entry name" value="Response_reg"/>
    <property type="match status" value="1"/>
</dbReference>
<dbReference type="OrthoDB" id="6115136at2"/>
<reference evidence="7 8" key="1">
    <citation type="submission" date="2016-12" db="EMBL/GenBank/DDBJ databases">
        <title>Thioflexothrix psekupsii D3 genome sequencing and assembly.</title>
        <authorList>
            <person name="Fomenkov A."/>
            <person name="Vincze T."/>
            <person name="Grabovich M."/>
            <person name="Anton B.P."/>
            <person name="Dubinina G."/>
            <person name="Orlova M."/>
            <person name="Belousova E."/>
            <person name="Roberts R.J."/>
        </authorList>
    </citation>
    <scope>NUCLEOTIDE SEQUENCE [LARGE SCALE GENOMIC DNA]</scope>
    <source>
        <strain evidence="7">D3</strain>
    </source>
</reference>
<dbReference type="Gene3D" id="3.30.70.1230">
    <property type="entry name" value="Nucleotide cyclase"/>
    <property type="match status" value="1"/>
</dbReference>
<evidence type="ECO:0000313" key="8">
    <source>
        <dbReference type="Proteomes" id="UP000194798"/>
    </source>
</evidence>
<evidence type="ECO:0000259" key="4">
    <source>
        <dbReference type="PROSITE" id="PS50110"/>
    </source>
</evidence>
<sequence length="780" mass="89123">MQAAAEYSLMLMRLLRSFWYSVRGRLMLYFFTLSLVLIAVMTVILLNQGNLILNKSTYNQLQHLAELHSIYFENLLRQQQQQLQWAAETTALKQAISTEEWEEMQQILNHSSQNFTSASAQLQLILKKYPETPVSANHIMAFLLPTDSIFTHSQFIVQLPYLYQTMPVYQEQEIVAVLAVRINGELLARNLSLSFPKTHFHLQQNLPESVNFINEKIYRTKDAKKGELLSSWHPFMQNRLLLSVSIPVEAIPYLSLNIIIIGIAITLVILILIMLFSYRLIERLISPLSDLMNVARHIGNGQFSQHFQHSQLKEFDQLGVVLNQMSNRLQQMVHDLEQQVQERTILSQAYERFVPRQFLKLLDKNSITEVKLGDQIEKEMTILFSDIRDFTQLSEMLTPQDNFDFINSYLSAMEPVIYQHSGVIDKYIGDAIMALFPGSADDAVQAAIDMIKCLQKFNAQLIQQDKPAIKIGIGLNTGELMLGIVGGENRMDGTVIADVVNLASRVEDLTKIYGSSLLITTETYLKLAAPQHYHIRLIDAVQVKGKSQTVTVYEVYDADAPDVVALKDETREDFEVAIMIYENDDFEEARVLFHDVLTRNPADQVAKIYLDRCNESLSALMPAMPTVLIVDDTPFALTTLSELLSNNGYQVLTADNGLDALQLIESHRPHLILLDVMMPEVDGFEVCRRLQLQAHTRQIPIIFITALSETGSKVKGFQVGGVDYITKPFEVEEVLARIKTHVSIRHLCQQLEQKNRTLELDRKELLERLRLYKTERKISF</sequence>
<dbReference type="Gene3D" id="3.40.50.2300">
    <property type="match status" value="1"/>
</dbReference>
<feature type="domain" description="Guanylate cyclase" evidence="5">
    <location>
        <begin position="381"/>
        <end position="507"/>
    </location>
</feature>
<dbReference type="SUPFAM" id="SSF158472">
    <property type="entry name" value="HAMP domain-like"/>
    <property type="match status" value="1"/>
</dbReference>
<comment type="caution">
    <text evidence="7">The sequence shown here is derived from an EMBL/GenBank/DDBJ whole genome shotgun (WGS) entry which is preliminary data.</text>
</comment>
<dbReference type="CDD" id="cd06225">
    <property type="entry name" value="HAMP"/>
    <property type="match status" value="1"/>
</dbReference>
<dbReference type="InterPro" id="IPR050697">
    <property type="entry name" value="Adenylyl/Guanylyl_Cyclase_3/4"/>
</dbReference>
<evidence type="ECO:0008006" key="9">
    <source>
        <dbReference type="Google" id="ProtNLM"/>
    </source>
</evidence>
<dbReference type="PANTHER" id="PTHR43081:SF1">
    <property type="entry name" value="ADENYLATE CYCLASE, TERMINAL-DIFFERENTIATION SPECIFIC"/>
    <property type="match status" value="1"/>
</dbReference>
<keyword evidence="1" id="KW-0597">Phosphoprotein</keyword>
<evidence type="ECO:0000259" key="6">
    <source>
        <dbReference type="PROSITE" id="PS50885"/>
    </source>
</evidence>
<dbReference type="InterPro" id="IPR029787">
    <property type="entry name" value="Nucleotide_cyclase"/>
</dbReference>
<feature type="coiled-coil region" evidence="2">
    <location>
        <begin position="748"/>
        <end position="775"/>
    </location>
</feature>
<feature type="transmembrane region" description="Helical" evidence="3">
    <location>
        <begin position="26"/>
        <end position="46"/>
    </location>
</feature>
<feature type="modified residue" description="4-aspartylphosphate" evidence="1">
    <location>
        <position position="675"/>
    </location>
</feature>
<dbReference type="GO" id="GO:0004016">
    <property type="term" value="F:adenylate cyclase activity"/>
    <property type="evidence" value="ECO:0007669"/>
    <property type="project" value="UniProtKB-ARBA"/>
</dbReference>
<dbReference type="AlphaFoldDB" id="A0A251X9J8"/>
<dbReference type="InterPro" id="IPR011006">
    <property type="entry name" value="CheY-like_superfamily"/>
</dbReference>
<evidence type="ECO:0000256" key="3">
    <source>
        <dbReference type="SAM" id="Phobius"/>
    </source>
</evidence>
<dbReference type="CDD" id="cd07302">
    <property type="entry name" value="CHD"/>
    <property type="match status" value="1"/>
</dbReference>
<dbReference type="InterPro" id="IPR001054">
    <property type="entry name" value="A/G_cyclase"/>
</dbReference>
<evidence type="ECO:0000256" key="1">
    <source>
        <dbReference type="PROSITE-ProRule" id="PRU00169"/>
    </source>
</evidence>
<dbReference type="SUPFAM" id="SSF52172">
    <property type="entry name" value="CheY-like"/>
    <property type="match status" value="1"/>
</dbReference>
<evidence type="ECO:0000313" key="7">
    <source>
        <dbReference type="EMBL" id="OUD14474.1"/>
    </source>
</evidence>
<dbReference type="RefSeq" id="WP_086488255.1">
    <property type="nucleotide sequence ID" value="NZ_MSLT01000012.1"/>
</dbReference>
<dbReference type="PROSITE" id="PS50110">
    <property type="entry name" value="RESPONSE_REGULATORY"/>
    <property type="match status" value="1"/>
</dbReference>
<dbReference type="SMART" id="SM00448">
    <property type="entry name" value="REC"/>
    <property type="match status" value="1"/>
</dbReference>
<dbReference type="GO" id="GO:0006171">
    <property type="term" value="P:cAMP biosynthetic process"/>
    <property type="evidence" value="ECO:0007669"/>
    <property type="project" value="TreeGrafter"/>
</dbReference>
<dbReference type="Proteomes" id="UP000194798">
    <property type="component" value="Unassembled WGS sequence"/>
</dbReference>
<dbReference type="GO" id="GO:0016020">
    <property type="term" value="C:membrane"/>
    <property type="evidence" value="ECO:0007669"/>
    <property type="project" value="InterPro"/>
</dbReference>
<keyword evidence="8" id="KW-1185">Reference proteome</keyword>
<keyword evidence="2" id="KW-0175">Coiled coil</keyword>
<dbReference type="PROSITE" id="PS50125">
    <property type="entry name" value="GUANYLATE_CYCLASE_2"/>
    <property type="match status" value="1"/>
</dbReference>
<feature type="domain" description="HAMP" evidence="6">
    <location>
        <begin position="282"/>
        <end position="334"/>
    </location>
</feature>
<dbReference type="Pfam" id="PF00672">
    <property type="entry name" value="HAMP"/>
    <property type="match status" value="1"/>
</dbReference>
<dbReference type="EMBL" id="MSLT01000012">
    <property type="protein sequence ID" value="OUD14474.1"/>
    <property type="molecule type" value="Genomic_DNA"/>
</dbReference>
<dbReference type="CDD" id="cd19920">
    <property type="entry name" value="REC_PA4781-like"/>
    <property type="match status" value="1"/>
</dbReference>
<keyword evidence="3" id="KW-0812">Transmembrane</keyword>
<proteinExistence type="predicted"/>
<dbReference type="SMART" id="SM00044">
    <property type="entry name" value="CYCc"/>
    <property type="match status" value="1"/>
</dbReference>
<accession>A0A251X9J8</accession>